<evidence type="ECO:0000256" key="4">
    <source>
        <dbReference type="RuleBase" id="RU004504"/>
    </source>
</evidence>
<dbReference type="AlphaFoldDB" id="A0A9D1S6G4"/>
<dbReference type="Gene3D" id="3.90.1150.10">
    <property type="entry name" value="Aspartate Aminotransferase, domain 1"/>
    <property type="match status" value="1"/>
</dbReference>
<comment type="caution">
    <text evidence="6">The sequence shown here is derived from an EMBL/GenBank/DDBJ whole genome shotgun (WGS) entry which is preliminary data.</text>
</comment>
<comment type="cofactor">
    <cofactor evidence="1 4">
        <name>pyridoxal 5'-phosphate</name>
        <dbReference type="ChEBI" id="CHEBI:597326"/>
    </cofactor>
</comment>
<dbReference type="Proteomes" id="UP000824111">
    <property type="component" value="Unassembled WGS sequence"/>
</dbReference>
<keyword evidence="6" id="KW-0808">Transferase</keyword>
<evidence type="ECO:0000259" key="5">
    <source>
        <dbReference type="Pfam" id="PF00266"/>
    </source>
</evidence>
<dbReference type="InterPro" id="IPR015424">
    <property type="entry name" value="PyrdxlP-dep_Trfase"/>
</dbReference>
<dbReference type="InterPro" id="IPR020578">
    <property type="entry name" value="Aminotrans_V_PyrdxlP_BS"/>
</dbReference>
<evidence type="ECO:0000313" key="6">
    <source>
        <dbReference type="EMBL" id="HIU48277.1"/>
    </source>
</evidence>
<dbReference type="InterPro" id="IPR015421">
    <property type="entry name" value="PyrdxlP-dep_Trfase_major"/>
</dbReference>
<comment type="similarity">
    <text evidence="3">Belongs to the class-V pyridoxal-phosphate-dependent aminotransferase family.</text>
</comment>
<dbReference type="InterPro" id="IPR010969">
    <property type="entry name" value="Cys_dSase-rel_unknwn_funct"/>
</dbReference>
<protein>
    <submittedName>
        <fullName evidence="6">Aminotransferase class V-fold PLP-dependent enzyme</fullName>
    </submittedName>
</protein>
<evidence type="ECO:0000256" key="2">
    <source>
        <dbReference type="ARBA" id="ARBA00022898"/>
    </source>
</evidence>
<organism evidence="6 7">
    <name type="scientific">Candidatus Avimonoglobus intestinipullorum</name>
    <dbReference type="NCBI Taxonomy" id="2840699"/>
    <lineage>
        <taxon>Bacteria</taxon>
        <taxon>Bacillati</taxon>
        <taxon>Bacillota</taxon>
        <taxon>Clostridia</taxon>
        <taxon>Eubacteriales</taxon>
        <taxon>Candidatus Avimonoglobus</taxon>
    </lineage>
</organism>
<sequence>MLYLDNAATSFRKPLGVYVSMVKNTAVNSVNAGRGGHAYSIRGAMGILETAEKLAALFHISNPERIAFTQNATYALNMAIGGLLKKGGHAVVTQMEHNSVLRPVHAYGNYTMVHADVFGRISPAEVEAAIEKDTKLIVCTHASNVCGTIQPIAEIGAVAKKHNIPFLVDAAQSAGCIDIDVEAMHIDMLAFSGHKGLLSPLGTGGLYVSEDVYLEPVLYGGTGSYSGELEQPRSMPDLLQCGTLNAPAIIAMGRGIDFIRRQTPEAIGNRETELANQFIAAALNMERVTVYGLTEGTQRNGTVAFNISGKDSVDVSQILNDTYKICVRGGWHCAYTAHAAIGSAKTGAVRASFGAFDGEKAVKRLTDAVYKISK</sequence>
<keyword evidence="2" id="KW-0663">Pyridoxal phosphate</keyword>
<keyword evidence="6" id="KW-0032">Aminotransferase</keyword>
<reference evidence="6" key="1">
    <citation type="submission" date="2020-10" db="EMBL/GenBank/DDBJ databases">
        <authorList>
            <person name="Gilroy R."/>
        </authorList>
    </citation>
    <scope>NUCLEOTIDE SEQUENCE</scope>
    <source>
        <strain evidence="6">ChiSjej4B22-9803</strain>
    </source>
</reference>
<name>A0A9D1S6G4_9FIRM</name>
<evidence type="ECO:0000256" key="3">
    <source>
        <dbReference type="RuleBase" id="RU004075"/>
    </source>
</evidence>
<dbReference type="PROSITE" id="PS00595">
    <property type="entry name" value="AA_TRANSFER_CLASS_5"/>
    <property type="match status" value="1"/>
</dbReference>
<reference evidence="6" key="2">
    <citation type="journal article" date="2021" name="PeerJ">
        <title>Extensive microbial diversity within the chicken gut microbiome revealed by metagenomics and culture.</title>
        <authorList>
            <person name="Gilroy R."/>
            <person name="Ravi A."/>
            <person name="Getino M."/>
            <person name="Pursley I."/>
            <person name="Horton D.L."/>
            <person name="Alikhan N.F."/>
            <person name="Baker D."/>
            <person name="Gharbi K."/>
            <person name="Hall N."/>
            <person name="Watson M."/>
            <person name="Adriaenssens E.M."/>
            <person name="Foster-Nyarko E."/>
            <person name="Jarju S."/>
            <person name="Secka A."/>
            <person name="Antonio M."/>
            <person name="Oren A."/>
            <person name="Chaudhuri R.R."/>
            <person name="La Ragione R."/>
            <person name="Hildebrand F."/>
            <person name="Pallen M.J."/>
        </authorList>
    </citation>
    <scope>NUCLEOTIDE SEQUENCE</scope>
    <source>
        <strain evidence="6">ChiSjej4B22-9803</strain>
    </source>
</reference>
<dbReference type="Pfam" id="PF00266">
    <property type="entry name" value="Aminotran_5"/>
    <property type="match status" value="1"/>
</dbReference>
<dbReference type="NCBIfam" id="TIGR01977">
    <property type="entry name" value="am_tr_V_EF2568"/>
    <property type="match status" value="1"/>
</dbReference>
<dbReference type="PANTHER" id="PTHR43586:SF4">
    <property type="entry name" value="ISOPENICILLIN N EPIMERASE"/>
    <property type="match status" value="1"/>
</dbReference>
<dbReference type="EMBL" id="DVND01000072">
    <property type="protein sequence ID" value="HIU48277.1"/>
    <property type="molecule type" value="Genomic_DNA"/>
</dbReference>
<accession>A0A9D1S6G4</accession>
<dbReference type="PANTHER" id="PTHR43586">
    <property type="entry name" value="CYSTEINE DESULFURASE"/>
    <property type="match status" value="1"/>
</dbReference>
<dbReference type="InterPro" id="IPR015422">
    <property type="entry name" value="PyrdxlP-dep_Trfase_small"/>
</dbReference>
<evidence type="ECO:0000313" key="7">
    <source>
        <dbReference type="Proteomes" id="UP000824111"/>
    </source>
</evidence>
<dbReference type="Gene3D" id="3.40.640.10">
    <property type="entry name" value="Type I PLP-dependent aspartate aminotransferase-like (Major domain)"/>
    <property type="match status" value="1"/>
</dbReference>
<feature type="domain" description="Aminotransferase class V" evidence="5">
    <location>
        <begin position="3"/>
        <end position="365"/>
    </location>
</feature>
<dbReference type="SUPFAM" id="SSF53383">
    <property type="entry name" value="PLP-dependent transferases"/>
    <property type="match status" value="1"/>
</dbReference>
<evidence type="ECO:0000256" key="1">
    <source>
        <dbReference type="ARBA" id="ARBA00001933"/>
    </source>
</evidence>
<dbReference type="GO" id="GO:0008483">
    <property type="term" value="F:transaminase activity"/>
    <property type="evidence" value="ECO:0007669"/>
    <property type="project" value="UniProtKB-KW"/>
</dbReference>
<dbReference type="InterPro" id="IPR000192">
    <property type="entry name" value="Aminotrans_V_dom"/>
</dbReference>
<gene>
    <name evidence="6" type="ORF">IAB04_02825</name>
</gene>
<proteinExistence type="inferred from homology"/>